<dbReference type="Gene3D" id="3.40.30.10">
    <property type="entry name" value="Glutaredoxin"/>
    <property type="match status" value="1"/>
</dbReference>
<dbReference type="Pfam" id="PF14595">
    <property type="entry name" value="Thioredoxin_9"/>
    <property type="match status" value="1"/>
</dbReference>
<dbReference type="CDD" id="cd02947">
    <property type="entry name" value="TRX_family"/>
    <property type="match status" value="1"/>
</dbReference>
<evidence type="ECO:0000313" key="2">
    <source>
        <dbReference type="Proteomes" id="UP000070457"/>
    </source>
</evidence>
<dbReference type="Proteomes" id="UP000070457">
    <property type="component" value="Unassembled WGS sequence"/>
</dbReference>
<organism evidence="1 2">
    <name type="scientific">candidate division WS6 bacterium OLB20</name>
    <dbReference type="NCBI Taxonomy" id="1617426"/>
    <lineage>
        <taxon>Bacteria</taxon>
        <taxon>Candidatus Dojkabacteria</taxon>
    </lineage>
</organism>
<reference evidence="1 2" key="1">
    <citation type="submission" date="2015-02" db="EMBL/GenBank/DDBJ databases">
        <title>Improved understanding of the partial-nitritation anammox process through 23 genomes representing the majority of the microbial community.</title>
        <authorList>
            <person name="Speth D.R."/>
            <person name="In T Zandt M."/>
            <person name="Guerrero Cruz S."/>
            <person name="Jetten M.S."/>
            <person name="Dutilh B.E."/>
        </authorList>
    </citation>
    <scope>NUCLEOTIDE SEQUENCE [LARGE SCALE GENOMIC DNA]</scope>
    <source>
        <strain evidence="1">OLB20</strain>
    </source>
</reference>
<dbReference type="InterPro" id="IPR036249">
    <property type="entry name" value="Thioredoxin-like_sf"/>
</dbReference>
<dbReference type="STRING" id="1617426.TR69_WS6001001344"/>
<gene>
    <name evidence="1" type="ORF">TR69_WS6001001344</name>
</gene>
<protein>
    <submittedName>
        <fullName evidence="1">Thioredoxin</fullName>
    </submittedName>
</protein>
<dbReference type="EMBL" id="JYNZ01000005">
    <property type="protein sequence ID" value="KXK26050.1"/>
    <property type="molecule type" value="Genomic_DNA"/>
</dbReference>
<name>A0A136LWL3_9BACT</name>
<comment type="caution">
    <text evidence="1">The sequence shown here is derived from an EMBL/GenBank/DDBJ whole genome shotgun (WGS) entry which is preliminary data.</text>
</comment>
<evidence type="ECO:0000313" key="1">
    <source>
        <dbReference type="EMBL" id="KXK26050.1"/>
    </source>
</evidence>
<dbReference type="AlphaFoldDB" id="A0A136LWL3"/>
<dbReference type="SUPFAM" id="SSF52833">
    <property type="entry name" value="Thioredoxin-like"/>
    <property type="match status" value="1"/>
</dbReference>
<accession>A0A136LWL3</accession>
<proteinExistence type="predicted"/>
<sequence>MTVFKIGAVWCNSCNVMRPRWKEIEAENPWLETKYFEYDDHPELIDKYGIEEDVMPVFIFIGSDGTELARLTGEPSKNEILALIASYRDK</sequence>